<keyword evidence="2" id="KW-0547">Nucleotide-binding</keyword>
<keyword evidence="6" id="KW-0175">Coiled coil</keyword>
<evidence type="ECO:0000313" key="10">
    <source>
        <dbReference type="Proteomes" id="UP000785679"/>
    </source>
</evidence>
<evidence type="ECO:0000256" key="2">
    <source>
        <dbReference type="ARBA" id="ARBA00022741"/>
    </source>
</evidence>
<dbReference type="Gene3D" id="3.40.50.300">
    <property type="entry name" value="P-loop containing nucleotide triphosphate hydrolases"/>
    <property type="match status" value="1"/>
</dbReference>
<keyword evidence="5" id="KW-0472">Membrane</keyword>
<evidence type="ECO:0000256" key="3">
    <source>
        <dbReference type="ARBA" id="ARBA00022801"/>
    </source>
</evidence>
<dbReference type="SUPFAM" id="SSF52540">
    <property type="entry name" value="P-loop containing nucleoside triphosphate hydrolases"/>
    <property type="match status" value="1"/>
</dbReference>
<keyword evidence="10" id="KW-1185">Reference proteome</keyword>
<evidence type="ECO:0000256" key="5">
    <source>
        <dbReference type="ARBA" id="ARBA00023136"/>
    </source>
</evidence>
<dbReference type="Proteomes" id="UP000785679">
    <property type="component" value="Unassembled WGS sequence"/>
</dbReference>
<dbReference type="AlphaFoldDB" id="A0A8J8P0L3"/>
<protein>
    <recommendedName>
        <fullName evidence="8">Dynamin N-terminal domain-containing protein</fullName>
    </recommendedName>
</protein>
<dbReference type="GO" id="GO:0051646">
    <property type="term" value="P:mitochondrion localization"/>
    <property type="evidence" value="ECO:0007669"/>
    <property type="project" value="TreeGrafter"/>
</dbReference>
<evidence type="ECO:0000259" key="8">
    <source>
        <dbReference type="Pfam" id="PF00350"/>
    </source>
</evidence>
<dbReference type="PANTHER" id="PTHR10465">
    <property type="entry name" value="TRANSMEMBRANE GTPASE FZO1"/>
    <property type="match status" value="1"/>
</dbReference>
<dbReference type="GO" id="GO:0005741">
    <property type="term" value="C:mitochondrial outer membrane"/>
    <property type="evidence" value="ECO:0007669"/>
    <property type="project" value="TreeGrafter"/>
</dbReference>
<evidence type="ECO:0000313" key="9">
    <source>
        <dbReference type="EMBL" id="TNV85732.1"/>
    </source>
</evidence>
<feature type="region of interest" description="Disordered" evidence="7">
    <location>
        <begin position="61"/>
        <end position="80"/>
    </location>
</feature>
<evidence type="ECO:0000256" key="1">
    <source>
        <dbReference type="ARBA" id="ARBA00004370"/>
    </source>
</evidence>
<dbReference type="GO" id="GO:0005525">
    <property type="term" value="F:GTP binding"/>
    <property type="evidence" value="ECO:0007669"/>
    <property type="project" value="UniProtKB-KW"/>
</dbReference>
<dbReference type="InterPro" id="IPR045063">
    <property type="entry name" value="Dynamin_N"/>
</dbReference>
<dbReference type="Pfam" id="PF00350">
    <property type="entry name" value="Dynamin_N"/>
    <property type="match status" value="1"/>
</dbReference>
<proteinExistence type="predicted"/>
<dbReference type="GO" id="GO:0008053">
    <property type="term" value="P:mitochondrial fusion"/>
    <property type="evidence" value="ECO:0007669"/>
    <property type="project" value="TreeGrafter"/>
</dbReference>
<feature type="coiled-coil region" evidence="6">
    <location>
        <begin position="482"/>
        <end position="509"/>
    </location>
</feature>
<dbReference type="PANTHER" id="PTHR10465:SF0">
    <property type="entry name" value="SARCALUMENIN"/>
    <property type="match status" value="1"/>
</dbReference>
<comment type="caution">
    <text evidence="9">The sequence shown here is derived from an EMBL/GenBank/DDBJ whole genome shotgun (WGS) entry which is preliminary data.</text>
</comment>
<accession>A0A8J8P0L3</accession>
<reference evidence="9" key="1">
    <citation type="submission" date="2019-06" db="EMBL/GenBank/DDBJ databases">
        <authorList>
            <person name="Zheng W."/>
        </authorList>
    </citation>
    <scope>NUCLEOTIDE SEQUENCE</scope>
    <source>
        <strain evidence="9">QDHG01</strain>
    </source>
</reference>
<keyword evidence="3" id="KW-0378">Hydrolase</keyword>
<gene>
    <name evidence="9" type="ORF">FGO68_gene12731</name>
</gene>
<name>A0A8J8P0L3_HALGN</name>
<evidence type="ECO:0000256" key="6">
    <source>
        <dbReference type="SAM" id="Coils"/>
    </source>
</evidence>
<evidence type="ECO:0000256" key="4">
    <source>
        <dbReference type="ARBA" id="ARBA00023134"/>
    </source>
</evidence>
<sequence length="1237" mass="142117">MEQLGGAGIAAPLDQKPPSIEEVIETYLAFFKALGKKPRLPRHLEDKYKHKREIQAKMKAKAEESSGAMQRIGGGAGADESIERKGDANVLGQTDGKEQIETLDEDIINDLRRYLVGDIKIMAIGNVNSGKSTFLNNLLKMNLLNTSERRETNCLWIIKTHDEQSQQFYGKYTLMKKWKKTETSTGNEITLEHKQIYSRNTLTEFKSLVKQQSVLSIDPPRREGRGQDEWALNKITLMIPPIDDQGKKIRIFDIAGDTKVKIIDSPGAEDSAFRHFTDGAARNLVADYAIKNSDSLFPLLFIPMDQGTADLQTLMFIRDLRKDFSDINISIILTKFECGFQGQMAQMAEDMGLDNLSDQEYRAQVSNLQNKILESIQQRTINRIKNAVKDRFGSSGLRFFLFDPSENFESRILSDKDTSILFTVAQYEEQQERLGNGDELNENEQDLTEIYEDCYEIGSPFGQIYESFKKKFRQGITDSQYRSKIEVLRRKAEEEHKDAKAESQRIENQIMQCFPQVDLIIDLFSSVETIFPMMIENAPVLANEFNSVRNEAQKSQNFKKNKTKLEDIEKIIWTQYIFPGGKLNTFDEISATQMLSNTHLQDQFSFISYMSIFLKNPKLLKMQTTQSIFTGLCAQISQIIYSHIQKGTTPLFWSEKNPTMGDQKNVVYIEMILELLQEDVYKTLFDEINQKTSRNQVVDPDCLLDSYINPDLIDALENASFQVEQIQALTNKSIVPHEETYEEQLKRMKRFRRNYKLTKNQQGTHEISRLAKQLTKYLSINQIEKTSSISQIFSESPLKQIALLTDSQIESNIEAGTNFIILNLQSKQGLKLLNVPCNDKALILNHEYSIQGKPFSGQIMIYENQILAPQTIEYKSQFSIRSVQICGKQISLTFANSSCQIYTRNDQGNRYVQATNIEMPEKYIIKSKAISESQLLAFVGSSDGSLFVAVCNPLENMFIGSSRFYLENEQCFINMLLSYDTPGFSQWAIVTTTEVYTISVYTNLGQIESKKKLLQIQTDLIADFQWLSQSSKFGFFLLNLRSIDQNQQYGNRLVVYTNNQTELAYYKINCMNLHELKELERIGTAKVLLKDGRDVEITESKSYYLINEIEGASPYQREEQKEEKFDPNNKYPYFIKHTKYVTQSLLVVTCISHYYIGGEENPRTVVYFKFKTIKLNELKHVWNLTDFQVLFTSYKTVNITQGYQVCGPDKSSTDKMNIVSMEIPLKQFAPQGEEEDE</sequence>
<dbReference type="GO" id="GO:0003924">
    <property type="term" value="F:GTPase activity"/>
    <property type="evidence" value="ECO:0007669"/>
    <property type="project" value="InterPro"/>
</dbReference>
<evidence type="ECO:0000256" key="7">
    <source>
        <dbReference type="SAM" id="MobiDB-lite"/>
    </source>
</evidence>
<feature type="domain" description="Dynamin N-terminal" evidence="8">
    <location>
        <begin position="121"/>
        <end position="302"/>
    </location>
</feature>
<keyword evidence="4" id="KW-0342">GTP-binding</keyword>
<comment type="subcellular location">
    <subcellularLocation>
        <location evidence="1">Membrane</location>
    </subcellularLocation>
</comment>
<organism evidence="9 10">
    <name type="scientific">Halteria grandinella</name>
    <dbReference type="NCBI Taxonomy" id="5974"/>
    <lineage>
        <taxon>Eukaryota</taxon>
        <taxon>Sar</taxon>
        <taxon>Alveolata</taxon>
        <taxon>Ciliophora</taxon>
        <taxon>Intramacronucleata</taxon>
        <taxon>Spirotrichea</taxon>
        <taxon>Stichotrichia</taxon>
        <taxon>Sporadotrichida</taxon>
        <taxon>Halteriidae</taxon>
        <taxon>Halteria</taxon>
    </lineage>
</organism>
<dbReference type="InterPro" id="IPR027094">
    <property type="entry name" value="Mitofusin_fam"/>
</dbReference>
<dbReference type="EMBL" id="RRYP01001593">
    <property type="protein sequence ID" value="TNV85732.1"/>
    <property type="molecule type" value="Genomic_DNA"/>
</dbReference>
<dbReference type="InterPro" id="IPR027417">
    <property type="entry name" value="P-loop_NTPase"/>
</dbReference>